<accession>A0A8J2XWX6</accession>
<keyword evidence="3" id="KW-0804">Transcription</keyword>
<gene>
    <name evidence="5" type="ORF">GCM10007205_09180</name>
</gene>
<name>A0A8J2XWX6_9BURK</name>
<dbReference type="PANTHER" id="PTHR42756">
    <property type="entry name" value="TRANSCRIPTIONAL REGULATOR, MARR"/>
    <property type="match status" value="1"/>
</dbReference>
<proteinExistence type="predicted"/>
<evidence type="ECO:0000313" key="6">
    <source>
        <dbReference type="Proteomes" id="UP000620266"/>
    </source>
</evidence>
<evidence type="ECO:0000313" key="5">
    <source>
        <dbReference type="EMBL" id="GGC02106.1"/>
    </source>
</evidence>
<dbReference type="InterPro" id="IPR036388">
    <property type="entry name" value="WH-like_DNA-bd_sf"/>
</dbReference>
<dbReference type="SUPFAM" id="SSF46785">
    <property type="entry name" value="Winged helix' DNA-binding domain"/>
    <property type="match status" value="1"/>
</dbReference>
<dbReference type="AlphaFoldDB" id="A0A8J2XWX6"/>
<dbReference type="Pfam" id="PF01047">
    <property type="entry name" value="MarR"/>
    <property type="match status" value="1"/>
</dbReference>
<protein>
    <submittedName>
        <fullName evidence="5">MarR family transcriptional regulator</fullName>
    </submittedName>
</protein>
<reference evidence="5" key="2">
    <citation type="submission" date="2020-09" db="EMBL/GenBank/DDBJ databases">
        <authorList>
            <person name="Sun Q."/>
            <person name="Sedlacek I."/>
        </authorList>
    </citation>
    <scope>NUCLEOTIDE SEQUENCE</scope>
    <source>
        <strain evidence="5">CCM 7086</strain>
    </source>
</reference>
<evidence type="ECO:0000256" key="1">
    <source>
        <dbReference type="ARBA" id="ARBA00023015"/>
    </source>
</evidence>
<dbReference type="PROSITE" id="PS01117">
    <property type="entry name" value="HTH_MARR_1"/>
    <property type="match status" value="1"/>
</dbReference>
<dbReference type="InterPro" id="IPR036390">
    <property type="entry name" value="WH_DNA-bd_sf"/>
</dbReference>
<dbReference type="PANTHER" id="PTHR42756:SF1">
    <property type="entry name" value="TRANSCRIPTIONAL REPRESSOR OF EMRAB OPERON"/>
    <property type="match status" value="1"/>
</dbReference>
<dbReference type="InterPro" id="IPR000835">
    <property type="entry name" value="HTH_MarR-typ"/>
</dbReference>
<dbReference type="PROSITE" id="PS50995">
    <property type="entry name" value="HTH_MARR_2"/>
    <property type="match status" value="1"/>
</dbReference>
<dbReference type="InterPro" id="IPR023187">
    <property type="entry name" value="Tscrpt_reg_MarR-type_CS"/>
</dbReference>
<evidence type="ECO:0000256" key="2">
    <source>
        <dbReference type="ARBA" id="ARBA00023125"/>
    </source>
</evidence>
<sequence>MTSFDSTDRRISRCVERMPDYPSRLVTLNRLSYHLQKRTQDLLNAAMKAHGLTTVGYTALMVLYGSDNETQRASELSEACSEKPANLTRICDDLERQGFIKRRFSVEDRRSVVISLTAAGRRRVEQVAPEYWAILHRTYDGIPDGDLEQQEAMLRQQLQNIERD</sequence>
<keyword evidence="6" id="KW-1185">Reference proteome</keyword>
<evidence type="ECO:0000259" key="4">
    <source>
        <dbReference type="PROSITE" id="PS50995"/>
    </source>
</evidence>
<reference evidence="5" key="1">
    <citation type="journal article" date="2014" name="Int. J. Syst. Evol. Microbiol.">
        <title>Complete genome sequence of Corynebacterium casei LMG S-19264T (=DSM 44701T), isolated from a smear-ripened cheese.</title>
        <authorList>
            <consortium name="US DOE Joint Genome Institute (JGI-PGF)"/>
            <person name="Walter F."/>
            <person name="Albersmeier A."/>
            <person name="Kalinowski J."/>
            <person name="Ruckert C."/>
        </authorList>
    </citation>
    <scope>NUCLEOTIDE SEQUENCE</scope>
    <source>
        <strain evidence="5">CCM 7086</strain>
    </source>
</reference>
<comment type="caution">
    <text evidence="5">The sequence shown here is derived from an EMBL/GenBank/DDBJ whole genome shotgun (WGS) entry which is preliminary data.</text>
</comment>
<evidence type="ECO:0000256" key="3">
    <source>
        <dbReference type="ARBA" id="ARBA00023163"/>
    </source>
</evidence>
<dbReference type="RefSeq" id="WP_188395024.1">
    <property type="nucleotide sequence ID" value="NZ_BMCG01000002.1"/>
</dbReference>
<dbReference type="GO" id="GO:0003700">
    <property type="term" value="F:DNA-binding transcription factor activity"/>
    <property type="evidence" value="ECO:0007669"/>
    <property type="project" value="InterPro"/>
</dbReference>
<dbReference type="PRINTS" id="PR00598">
    <property type="entry name" value="HTHMARR"/>
</dbReference>
<dbReference type="EMBL" id="BMCG01000002">
    <property type="protein sequence ID" value="GGC02106.1"/>
    <property type="molecule type" value="Genomic_DNA"/>
</dbReference>
<dbReference type="SMART" id="SM00347">
    <property type="entry name" value="HTH_MARR"/>
    <property type="match status" value="1"/>
</dbReference>
<dbReference type="Gene3D" id="1.10.10.10">
    <property type="entry name" value="Winged helix-like DNA-binding domain superfamily/Winged helix DNA-binding domain"/>
    <property type="match status" value="1"/>
</dbReference>
<feature type="domain" description="HTH marR-type" evidence="4">
    <location>
        <begin position="21"/>
        <end position="163"/>
    </location>
</feature>
<keyword evidence="2" id="KW-0238">DNA-binding</keyword>
<organism evidence="5 6">
    <name type="scientific">Oxalicibacterium flavum</name>
    <dbReference type="NCBI Taxonomy" id="179467"/>
    <lineage>
        <taxon>Bacteria</taxon>
        <taxon>Pseudomonadati</taxon>
        <taxon>Pseudomonadota</taxon>
        <taxon>Betaproteobacteria</taxon>
        <taxon>Burkholderiales</taxon>
        <taxon>Oxalobacteraceae</taxon>
        <taxon>Oxalicibacterium</taxon>
    </lineage>
</organism>
<dbReference type="Proteomes" id="UP000620266">
    <property type="component" value="Unassembled WGS sequence"/>
</dbReference>
<keyword evidence="1" id="KW-0805">Transcription regulation</keyword>
<dbReference type="GO" id="GO:0003677">
    <property type="term" value="F:DNA binding"/>
    <property type="evidence" value="ECO:0007669"/>
    <property type="project" value="UniProtKB-KW"/>
</dbReference>